<comment type="caution">
    <text evidence="3">The sequence shown here is derived from an EMBL/GenBank/DDBJ whole genome shotgun (WGS) entry which is preliminary data.</text>
</comment>
<dbReference type="CDD" id="cd00293">
    <property type="entry name" value="USP-like"/>
    <property type="match status" value="1"/>
</dbReference>
<dbReference type="InterPro" id="IPR014729">
    <property type="entry name" value="Rossmann-like_a/b/a_fold"/>
</dbReference>
<dbReference type="SUPFAM" id="SSF52402">
    <property type="entry name" value="Adenine nucleotide alpha hydrolases-like"/>
    <property type="match status" value="2"/>
</dbReference>
<evidence type="ECO:0000256" key="1">
    <source>
        <dbReference type="ARBA" id="ARBA00008791"/>
    </source>
</evidence>
<sequence>MPGSRLSWSRATGGRCGNRCADGRSLDVTASSVSPAVAKPVVAGYDGSDGSRRAVLWAAHHAAAAGLPLVVVHCWSWPFFTHDLGPVPDVRDSGLQRAAEKIAAEGLALAQQAEPEVDVSNRLLVGFPTEVLTRLSVEAAMLVTGTRGLGGFGGLLVGSVSLHLAATASCPIAAIRNDQPDDGEVLVAVDGSPESDRAVTASADLAETLDASLHILHVRPYSRHAAARLPDLDRDSVIQQALNLLPADADLTVIEDSFAEPSVAGVILHHASRAVCVVLGAKGNNTLGARLGSTVHAVLHHAQGNVLVVR</sequence>
<dbReference type="PANTHER" id="PTHR46268">
    <property type="entry name" value="STRESS RESPONSE PROTEIN NHAX"/>
    <property type="match status" value="1"/>
</dbReference>
<keyword evidence="4" id="KW-1185">Reference proteome</keyword>
<name>A0A3A5MB43_9MICC</name>
<dbReference type="InterPro" id="IPR006016">
    <property type="entry name" value="UspA"/>
</dbReference>
<evidence type="ECO:0000313" key="3">
    <source>
        <dbReference type="EMBL" id="RJT77730.1"/>
    </source>
</evidence>
<evidence type="ECO:0000313" key="4">
    <source>
        <dbReference type="Proteomes" id="UP000272560"/>
    </source>
</evidence>
<evidence type="ECO:0000259" key="2">
    <source>
        <dbReference type="Pfam" id="PF00582"/>
    </source>
</evidence>
<comment type="similarity">
    <text evidence="1">Belongs to the universal stress protein A family.</text>
</comment>
<dbReference type="Gene3D" id="3.40.50.620">
    <property type="entry name" value="HUPs"/>
    <property type="match status" value="2"/>
</dbReference>
<organism evidence="3 4">
    <name type="scientific">Arthrobacter cheniae</name>
    <dbReference type="NCBI Taxonomy" id="1258888"/>
    <lineage>
        <taxon>Bacteria</taxon>
        <taxon>Bacillati</taxon>
        <taxon>Actinomycetota</taxon>
        <taxon>Actinomycetes</taxon>
        <taxon>Micrococcales</taxon>
        <taxon>Micrococcaceae</taxon>
        <taxon>Arthrobacter</taxon>
    </lineage>
</organism>
<feature type="domain" description="UspA" evidence="2">
    <location>
        <begin position="39"/>
        <end position="176"/>
    </location>
</feature>
<dbReference type="OrthoDB" id="3174546at2"/>
<dbReference type="Proteomes" id="UP000272560">
    <property type="component" value="Unassembled WGS sequence"/>
</dbReference>
<dbReference type="EMBL" id="QZVT01000008">
    <property type="protein sequence ID" value="RJT77730.1"/>
    <property type="molecule type" value="Genomic_DNA"/>
</dbReference>
<reference evidence="3 4" key="1">
    <citation type="submission" date="2018-09" db="EMBL/GenBank/DDBJ databases">
        <title>Novel species of Arthrobacter.</title>
        <authorList>
            <person name="Liu Q."/>
            <person name="Xin Y.-H."/>
        </authorList>
    </citation>
    <scope>NUCLEOTIDE SEQUENCE [LARGE SCALE GENOMIC DNA]</scope>
    <source>
        <strain evidence="3 4">Hz2</strain>
    </source>
</reference>
<dbReference type="Pfam" id="PF00582">
    <property type="entry name" value="Usp"/>
    <property type="match status" value="2"/>
</dbReference>
<dbReference type="AlphaFoldDB" id="A0A3A5MB43"/>
<dbReference type="PRINTS" id="PR01438">
    <property type="entry name" value="UNVRSLSTRESS"/>
</dbReference>
<gene>
    <name evidence="3" type="ORF">D6T63_14355</name>
</gene>
<proteinExistence type="inferred from homology"/>
<dbReference type="PANTHER" id="PTHR46268:SF6">
    <property type="entry name" value="UNIVERSAL STRESS PROTEIN UP12"/>
    <property type="match status" value="1"/>
</dbReference>
<protein>
    <submittedName>
        <fullName evidence="3">Universal stress protein</fullName>
    </submittedName>
</protein>
<accession>A0A3A5MB43</accession>
<dbReference type="InterPro" id="IPR006015">
    <property type="entry name" value="Universal_stress_UspA"/>
</dbReference>
<feature type="domain" description="UspA" evidence="2">
    <location>
        <begin position="185"/>
        <end position="310"/>
    </location>
</feature>